<dbReference type="Pfam" id="PF00355">
    <property type="entry name" value="Rieske"/>
    <property type="match status" value="1"/>
</dbReference>
<comment type="caution">
    <text evidence="7">The sequence shown here is derived from an EMBL/GenBank/DDBJ whole genome shotgun (WGS) entry which is preliminary data.</text>
</comment>
<evidence type="ECO:0000256" key="2">
    <source>
        <dbReference type="ARBA" id="ARBA00022723"/>
    </source>
</evidence>
<dbReference type="PROSITE" id="PS51296">
    <property type="entry name" value="RIESKE"/>
    <property type="match status" value="1"/>
</dbReference>
<dbReference type="InterPro" id="IPR044043">
    <property type="entry name" value="VanA_C_cat"/>
</dbReference>
<gene>
    <name evidence="7" type="ORF">AB3X52_10375</name>
</gene>
<evidence type="ECO:0000259" key="6">
    <source>
        <dbReference type="PROSITE" id="PS51296"/>
    </source>
</evidence>
<keyword evidence="3" id="KW-0560">Oxidoreductase</keyword>
<sequence>MTDTLPSAPSEDLSGDAAVFAAMEPHDPGQFATHATPLIRNCWYVAGLASEIGRVPLARKLLGTDVVLYRTRSGEPVAMRNRCPHRSFPLARGKLEGDRLICGYHGMEFEPDGICAHMPALSTTPSTVTIRTFPVTDRGPLTWIWMGSPDLADEALIPDTSWLADEGWGTVSGRYHIDTDYVAMHENLIDQTHFPFLHPDTVGTPEYARSRLSASTENNQVVIRRHLHNSAPPAVYGVPAGIMHKRVDRTSEARFVSPALHVAFAEIIDHEPDGDAPTNYRYNITHCFTPESNTTIHYWWFNSRDYKPGDPEIDTFLTDASSQAYSEDVEALEWIMDVVKNDADPQIDLSFAPDKPGLMARRIMYRLSALEHTMVAGER</sequence>
<evidence type="ECO:0000313" key="7">
    <source>
        <dbReference type="EMBL" id="MEX0428025.1"/>
    </source>
</evidence>
<dbReference type="SUPFAM" id="SSF55961">
    <property type="entry name" value="Bet v1-like"/>
    <property type="match status" value="1"/>
</dbReference>
<keyword evidence="2" id="KW-0479">Metal-binding</keyword>
<dbReference type="Gene3D" id="2.102.10.10">
    <property type="entry name" value="Rieske [2Fe-2S] iron-sulphur domain"/>
    <property type="match status" value="1"/>
</dbReference>
<dbReference type="EMBL" id="JBFPJR010000015">
    <property type="protein sequence ID" value="MEX0428025.1"/>
    <property type="molecule type" value="Genomic_DNA"/>
</dbReference>
<dbReference type="Proteomes" id="UP001556631">
    <property type="component" value="Unassembled WGS sequence"/>
</dbReference>
<evidence type="ECO:0000256" key="5">
    <source>
        <dbReference type="ARBA" id="ARBA00023014"/>
    </source>
</evidence>
<dbReference type="RefSeq" id="WP_367993954.1">
    <property type="nucleotide sequence ID" value="NZ_JBFPJR010000015.1"/>
</dbReference>
<keyword evidence="4" id="KW-0408">Iron</keyword>
<evidence type="ECO:0000256" key="4">
    <source>
        <dbReference type="ARBA" id="ARBA00023004"/>
    </source>
</evidence>
<proteinExistence type="predicted"/>
<keyword evidence="1" id="KW-0001">2Fe-2S</keyword>
<dbReference type="InterPro" id="IPR036922">
    <property type="entry name" value="Rieske_2Fe-2S_sf"/>
</dbReference>
<dbReference type="Gene3D" id="3.90.380.10">
    <property type="entry name" value="Naphthalene 1,2-dioxygenase Alpha Subunit, Chain A, domain 1"/>
    <property type="match status" value="1"/>
</dbReference>
<dbReference type="PANTHER" id="PTHR21266">
    <property type="entry name" value="IRON-SULFUR DOMAIN CONTAINING PROTEIN"/>
    <property type="match status" value="1"/>
</dbReference>
<dbReference type="InterPro" id="IPR050584">
    <property type="entry name" value="Cholesterol_7-desaturase"/>
</dbReference>
<dbReference type="InterPro" id="IPR017941">
    <property type="entry name" value="Rieske_2Fe-2S"/>
</dbReference>
<reference evidence="7 8" key="1">
    <citation type="submission" date="2024-07" db="EMBL/GenBank/DDBJ databases">
        <authorList>
            <person name="Lee S."/>
            <person name="Kang M."/>
        </authorList>
    </citation>
    <scope>NUCLEOTIDE SEQUENCE [LARGE SCALE GENOMIC DNA]</scope>
    <source>
        <strain evidence="7 8">DS6</strain>
    </source>
</reference>
<protein>
    <submittedName>
        <fullName evidence="7">Rieske 2Fe-2S domain-containing protein</fullName>
    </submittedName>
</protein>
<dbReference type="Pfam" id="PF19112">
    <property type="entry name" value="VanA_C"/>
    <property type="match status" value="1"/>
</dbReference>
<organism evidence="7 8">
    <name type="scientific">Nocardioides eburneus</name>
    <dbReference type="NCBI Taxonomy" id="3231482"/>
    <lineage>
        <taxon>Bacteria</taxon>
        <taxon>Bacillati</taxon>
        <taxon>Actinomycetota</taxon>
        <taxon>Actinomycetes</taxon>
        <taxon>Propionibacteriales</taxon>
        <taxon>Nocardioidaceae</taxon>
        <taxon>Nocardioides</taxon>
    </lineage>
</organism>
<keyword evidence="8" id="KW-1185">Reference proteome</keyword>
<name>A0ABV3SZQ1_9ACTN</name>
<evidence type="ECO:0000256" key="1">
    <source>
        <dbReference type="ARBA" id="ARBA00022714"/>
    </source>
</evidence>
<accession>A0ABV3SZQ1</accession>
<keyword evidence="5" id="KW-0411">Iron-sulfur</keyword>
<evidence type="ECO:0000256" key="3">
    <source>
        <dbReference type="ARBA" id="ARBA00023002"/>
    </source>
</evidence>
<evidence type="ECO:0000313" key="8">
    <source>
        <dbReference type="Proteomes" id="UP001556631"/>
    </source>
</evidence>
<feature type="domain" description="Rieske" evidence="6">
    <location>
        <begin position="43"/>
        <end position="144"/>
    </location>
</feature>
<dbReference type="PANTHER" id="PTHR21266:SF60">
    <property type="entry name" value="3-KETOSTEROID-9-ALPHA-MONOOXYGENASE, OXYGENASE COMPONENT"/>
    <property type="match status" value="1"/>
</dbReference>
<dbReference type="SUPFAM" id="SSF50022">
    <property type="entry name" value="ISP domain"/>
    <property type="match status" value="1"/>
</dbReference>